<protein>
    <submittedName>
        <fullName evidence="1">Excisionase from transposon Tn916</fullName>
    </submittedName>
</protein>
<reference evidence="1 2" key="1">
    <citation type="submission" date="2015-09" db="EMBL/GenBank/DDBJ databases">
        <authorList>
            <consortium name="Pathogen Informatics"/>
        </authorList>
    </citation>
    <scope>NUCLEOTIDE SEQUENCE [LARGE SCALE GENOMIC DNA]</scope>
    <source>
        <strain evidence="1 2">2789STDY5834957</strain>
    </source>
</reference>
<gene>
    <name evidence="1" type="ORF">ERS852569_00658</name>
</gene>
<sequence length="67" mass="7746">MNENEKIVTVPYLLTVKQASDYFNIGARVIRALADADVDYSFHMYNGNRLMIKREAFENFLKTAQTV</sequence>
<dbReference type="EMBL" id="CZBP01000004">
    <property type="protein sequence ID" value="CUP76038.1"/>
    <property type="molecule type" value="Genomic_DNA"/>
</dbReference>
<accession>A0A174QYT9</accession>
<dbReference type="InterPro" id="IPR038148">
    <property type="entry name" value="Tn1545/Tn916_Xis"/>
</dbReference>
<dbReference type="InterPro" id="IPR015122">
    <property type="entry name" value="Tn916-Xis"/>
</dbReference>
<proteinExistence type="predicted"/>
<dbReference type="Pfam" id="PF09035">
    <property type="entry name" value="Tn916-Xis"/>
    <property type="match status" value="1"/>
</dbReference>
<dbReference type="Gene3D" id="3.90.105.50">
    <property type="match status" value="1"/>
</dbReference>
<evidence type="ECO:0000313" key="2">
    <source>
        <dbReference type="Proteomes" id="UP000095762"/>
    </source>
</evidence>
<name>A0A174QYT9_9FIRM</name>
<dbReference type="AlphaFoldDB" id="A0A174QYT9"/>
<evidence type="ECO:0000313" key="1">
    <source>
        <dbReference type="EMBL" id="CUP76038.1"/>
    </source>
</evidence>
<dbReference type="RefSeq" id="WP_055059470.1">
    <property type="nucleotide sequence ID" value="NZ_CZBP01000004.1"/>
</dbReference>
<dbReference type="Proteomes" id="UP000095762">
    <property type="component" value="Unassembled WGS sequence"/>
</dbReference>
<organism evidence="1 2">
    <name type="scientific">Blautia obeum</name>
    <dbReference type="NCBI Taxonomy" id="40520"/>
    <lineage>
        <taxon>Bacteria</taxon>
        <taxon>Bacillati</taxon>
        <taxon>Bacillota</taxon>
        <taxon>Clostridia</taxon>
        <taxon>Lachnospirales</taxon>
        <taxon>Lachnospiraceae</taxon>
        <taxon>Blautia</taxon>
    </lineage>
</organism>